<protein>
    <recommendedName>
        <fullName evidence="8">LemA family protein</fullName>
    </recommendedName>
</protein>
<dbReference type="Gene3D" id="1.20.1440.20">
    <property type="entry name" value="LemA-like domain"/>
    <property type="match status" value="1"/>
</dbReference>
<dbReference type="EMBL" id="NEKC01000007">
    <property type="protein sequence ID" value="OTA29338.1"/>
    <property type="molecule type" value="Genomic_DNA"/>
</dbReference>
<gene>
    <name evidence="6" type="ORF">B9T39_03930</name>
</gene>
<evidence type="ECO:0000256" key="1">
    <source>
        <dbReference type="ARBA" id="ARBA00004167"/>
    </source>
</evidence>
<proteinExistence type="inferred from homology"/>
<keyword evidence="3" id="KW-0812">Transmembrane</keyword>
<dbReference type="PANTHER" id="PTHR34478">
    <property type="entry name" value="PROTEIN LEMA"/>
    <property type="match status" value="1"/>
</dbReference>
<dbReference type="Pfam" id="PF04011">
    <property type="entry name" value="LemA"/>
    <property type="match status" value="1"/>
</dbReference>
<dbReference type="Proteomes" id="UP000243540">
    <property type="component" value="Unassembled WGS sequence"/>
</dbReference>
<evidence type="ECO:0000256" key="3">
    <source>
        <dbReference type="ARBA" id="ARBA00022692"/>
    </source>
</evidence>
<evidence type="ECO:0000313" key="7">
    <source>
        <dbReference type="Proteomes" id="UP000243540"/>
    </source>
</evidence>
<dbReference type="AlphaFoldDB" id="A0A1Y2SVQ1"/>
<dbReference type="PANTHER" id="PTHR34478:SF2">
    <property type="entry name" value="MEMBRANE PROTEIN"/>
    <property type="match status" value="1"/>
</dbReference>
<keyword evidence="4" id="KW-1133">Transmembrane helix</keyword>
<reference evidence="6 7" key="1">
    <citation type="submission" date="2017-04" db="EMBL/GenBank/DDBJ databases">
        <title>Draft genome sequences of Alloscardovia macacae UMA81211 and UMA81212 isolated from the feces of a rhesus macaque (Macaca mulatta).</title>
        <authorList>
            <person name="Albert K."/>
            <person name="Sela D.A."/>
        </authorList>
    </citation>
    <scope>NUCLEOTIDE SEQUENCE [LARGE SCALE GENOMIC DNA]</scope>
    <source>
        <strain evidence="6 7">UMA81212</strain>
    </source>
</reference>
<evidence type="ECO:0000313" key="6">
    <source>
        <dbReference type="EMBL" id="OTA29338.1"/>
    </source>
</evidence>
<comment type="subcellular location">
    <subcellularLocation>
        <location evidence="1">Membrane</location>
        <topology evidence="1">Single-pass membrane protein</topology>
    </subcellularLocation>
</comment>
<dbReference type="GO" id="GO:0016020">
    <property type="term" value="C:membrane"/>
    <property type="evidence" value="ECO:0007669"/>
    <property type="project" value="UniProtKB-SubCell"/>
</dbReference>
<comment type="similarity">
    <text evidence="2">Belongs to the LemA family.</text>
</comment>
<name>A0A1Y2SVQ1_9BIFI</name>
<keyword evidence="5" id="KW-0472">Membrane</keyword>
<dbReference type="STRING" id="1160091.B9T39_03930"/>
<evidence type="ECO:0000256" key="5">
    <source>
        <dbReference type="ARBA" id="ARBA00023136"/>
    </source>
</evidence>
<dbReference type="SUPFAM" id="SSF140478">
    <property type="entry name" value="LemA-like"/>
    <property type="match status" value="1"/>
</dbReference>
<accession>A0A1Y2SVQ1</accession>
<dbReference type="RefSeq" id="WP_086106582.1">
    <property type="nucleotide sequence ID" value="NZ_NEKB01000003.1"/>
</dbReference>
<comment type="caution">
    <text evidence="6">The sequence shown here is derived from an EMBL/GenBank/DDBJ whole genome shotgun (WGS) entry which is preliminary data.</text>
</comment>
<dbReference type="OrthoDB" id="9804152at2"/>
<evidence type="ECO:0000256" key="4">
    <source>
        <dbReference type="ARBA" id="ARBA00022989"/>
    </source>
</evidence>
<evidence type="ECO:0000256" key="2">
    <source>
        <dbReference type="ARBA" id="ARBA00008854"/>
    </source>
</evidence>
<sequence length="190" mass="20943">MNTTFIPWLIALVVIVLIALWVASAYNSLVALRNRVANGWSQIDVQLKQRSDLIPNLVNTVKGYASHESSVFTAVTQARAAAQSAANSGSVADRIQAEGALDKAIVNVLAVAEAYPELKANANFIDLQNQLKELESKIAYARQFYNDVVLKLNNAVEMFPTNIIAGLFHFEKAQFFEASETERTVPQVQF</sequence>
<evidence type="ECO:0008006" key="8">
    <source>
        <dbReference type="Google" id="ProtNLM"/>
    </source>
</evidence>
<dbReference type="InterPro" id="IPR023353">
    <property type="entry name" value="LemA-like_dom_sf"/>
</dbReference>
<dbReference type="InterPro" id="IPR007156">
    <property type="entry name" value="MamQ_LemA"/>
</dbReference>
<organism evidence="6 7">
    <name type="scientific">Alloscardovia macacae</name>
    <dbReference type="NCBI Taxonomy" id="1160091"/>
    <lineage>
        <taxon>Bacteria</taxon>
        <taxon>Bacillati</taxon>
        <taxon>Actinomycetota</taxon>
        <taxon>Actinomycetes</taxon>
        <taxon>Bifidobacteriales</taxon>
        <taxon>Bifidobacteriaceae</taxon>
        <taxon>Alloscardovia</taxon>
    </lineage>
</organism>